<feature type="transmembrane region" description="Helical" evidence="1">
    <location>
        <begin position="6"/>
        <end position="24"/>
    </location>
</feature>
<keyword evidence="1" id="KW-0472">Membrane</keyword>
<keyword evidence="3" id="KW-1185">Reference proteome</keyword>
<dbReference type="RefSeq" id="WP_347439572.1">
    <property type="nucleotide sequence ID" value="NZ_CP089291.1"/>
</dbReference>
<protein>
    <submittedName>
        <fullName evidence="2">Stage III sporulation protein AF</fullName>
    </submittedName>
</protein>
<dbReference type="Pfam" id="PF09581">
    <property type="entry name" value="Spore_III_AF"/>
    <property type="match status" value="1"/>
</dbReference>
<dbReference type="InterPro" id="IPR014245">
    <property type="entry name" value="Spore_III_AF"/>
</dbReference>
<evidence type="ECO:0000313" key="3">
    <source>
        <dbReference type="Proteomes" id="UP000830167"/>
    </source>
</evidence>
<dbReference type="EMBL" id="CP089291">
    <property type="protein sequence ID" value="UOF92937.1"/>
    <property type="molecule type" value="Genomic_DNA"/>
</dbReference>
<keyword evidence="1" id="KW-0812">Transmembrane</keyword>
<accession>A0ABY4CR09</accession>
<organism evidence="2 3">
    <name type="scientific">Fodinisporobacter ferrooxydans</name>
    <dbReference type="NCBI Taxonomy" id="2901836"/>
    <lineage>
        <taxon>Bacteria</taxon>
        <taxon>Bacillati</taxon>
        <taxon>Bacillota</taxon>
        <taxon>Bacilli</taxon>
        <taxon>Bacillales</taxon>
        <taxon>Alicyclobacillaceae</taxon>
        <taxon>Fodinisporobacter</taxon>
    </lineage>
</organism>
<proteinExistence type="predicted"/>
<feature type="transmembrane region" description="Helical" evidence="1">
    <location>
        <begin position="36"/>
        <end position="54"/>
    </location>
</feature>
<keyword evidence="1" id="KW-1133">Transmembrane helix</keyword>
<sequence length="232" mass="26135">MMYLGLWFKRMILVLLLSVFLEFLLPSNLMQRYVRLVMGFVLITIMLLPISQFLHIDINQVEQQVLQMVQGGSMTNSSLSSILQQGEQLKRQDARQSVSDWETHLNELIKNQLQQRFSIQADSVSVHGDPGNKQTGAAITSVDIRLPQIGSEKKPNAATSTAMQSSLHIAPVQPLPSLKTDSIQKADSLSTAQATLSPQEKQIKQQVQEYLQQQLSVPQQQIHISFDDSIRR</sequence>
<dbReference type="Proteomes" id="UP000830167">
    <property type="component" value="Chromosome"/>
</dbReference>
<dbReference type="NCBIfam" id="TIGR02896">
    <property type="entry name" value="spore_III_AF"/>
    <property type="match status" value="1"/>
</dbReference>
<name>A0ABY4CR09_9BACL</name>
<evidence type="ECO:0000256" key="1">
    <source>
        <dbReference type="SAM" id="Phobius"/>
    </source>
</evidence>
<gene>
    <name evidence="2" type="primary">spoIIIAF</name>
    <name evidence="2" type="ORF">LSG31_19985</name>
</gene>
<evidence type="ECO:0000313" key="2">
    <source>
        <dbReference type="EMBL" id="UOF92937.1"/>
    </source>
</evidence>
<reference evidence="2" key="1">
    <citation type="submission" date="2021-12" db="EMBL/GenBank/DDBJ databases">
        <title>Alicyclobacillaceae gen. nov., sp. nov., isolated from chalcocite enrichment system.</title>
        <authorList>
            <person name="Jiang Z."/>
        </authorList>
    </citation>
    <scope>NUCLEOTIDE SEQUENCE</scope>
    <source>
        <strain evidence="2">MYW30-H2</strain>
    </source>
</reference>